<evidence type="ECO:0000313" key="2">
    <source>
        <dbReference type="EMBL" id="GAA0477405.1"/>
    </source>
</evidence>
<comment type="caution">
    <text evidence="2">The sequence shown here is derived from an EMBL/GenBank/DDBJ whole genome shotgun (WGS) entry which is preliminary data.</text>
</comment>
<evidence type="ECO:0000256" key="1">
    <source>
        <dbReference type="SAM" id="MobiDB-lite"/>
    </source>
</evidence>
<reference evidence="2 3" key="1">
    <citation type="journal article" date="2019" name="Int. J. Syst. Evol. Microbiol.">
        <title>The Global Catalogue of Microorganisms (GCM) 10K type strain sequencing project: providing services to taxonomists for standard genome sequencing and annotation.</title>
        <authorList>
            <consortium name="The Broad Institute Genomics Platform"/>
            <consortium name="The Broad Institute Genome Sequencing Center for Infectious Disease"/>
            <person name="Wu L."/>
            <person name="Ma J."/>
        </authorList>
    </citation>
    <scope>NUCLEOTIDE SEQUENCE [LARGE SCALE GENOMIC DNA]</scope>
    <source>
        <strain evidence="2 3">JCM 14162</strain>
    </source>
</reference>
<protein>
    <submittedName>
        <fullName evidence="2">Uncharacterized protein</fullName>
    </submittedName>
</protein>
<dbReference type="Proteomes" id="UP001500713">
    <property type="component" value="Unassembled WGS sequence"/>
</dbReference>
<dbReference type="EMBL" id="BAAAEM010000002">
    <property type="protein sequence ID" value="GAA0477405.1"/>
    <property type="molecule type" value="Genomic_DNA"/>
</dbReference>
<feature type="region of interest" description="Disordered" evidence="1">
    <location>
        <begin position="1"/>
        <end position="31"/>
    </location>
</feature>
<accession>A0ABN1AIJ0</accession>
<gene>
    <name evidence="2" type="ORF">GCM10009096_19120</name>
</gene>
<evidence type="ECO:0000313" key="3">
    <source>
        <dbReference type="Proteomes" id="UP001500713"/>
    </source>
</evidence>
<name>A0ABN1AIJ0_9SPHN</name>
<proteinExistence type="predicted"/>
<keyword evidence="3" id="KW-1185">Reference proteome</keyword>
<sequence length="65" mass="6929">MSAFAPKQGHSQTVRKRPISSLSATRPSLGRLGGVRYIPKADVKRIVVLVGLTALFETPGVTPVD</sequence>
<organism evidence="2 3">
    <name type="scientific">Parasphingorhabdus litoris</name>
    <dbReference type="NCBI Taxonomy" id="394733"/>
    <lineage>
        <taxon>Bacteria</taxon>
        <taxon>Pseudomonadati</taxon>
        <taxon>Pseudomonadota</taxon>
        <taxon>Alphaproteobacteria</taxon>
        <taxon>Sphingomonadales</taxon>
        <taxon>Sphingomonadaceae</taxon>
        <taxon>Parasphingorhabdus</taxon>
    </lineage>
</organism>